<dbReference type="SUPFAM" id="SSF52540">
    <property type="entry name" value="P-loop containing nucleoside triphosphate hydrolases"/>
    <property type="match status" value="1"/>
</dbReference>
<dbReference type="InterPro" id="IPR041118">
    <property type="entry name" value="Rx_N"/>
</dbReference>
<dbReference type="Pfam" id="PF18052">
    <property type="entry name" value="Rx_N"/>
    <property type="match status" value="1"/>
</dbReference>
<dbReference type="Pfam" id="PF00931">
    <property type="entry name" value="NB-ARC"/>
    <property type="match status" value="1"/>
</dbReference>
<sequence>MELSSSLDLLTDKLVSVLEKEASLLTEVGAEIDEIKLELKAIRAFLEDVDTSLGVVPISETDKQWVASVRDIAYEVEDVVDEFMFHFNKQQQWRGKPTKFFLKLIHFPKTLLFRHRIAVQLQDISKRIKSIAQRNQRYPISRSESRKSDKQIRREYHRNNWVNNLSESTLFFKDVDLVGIDKAQNELLGWLLDEELQRTVISVVGMGGLGKTTLVANTFNKQVVKKQFDCCAWITVSQQYIVTELFKCIIKELYGKAKEKMDPVINLDSMNYRDLVEALVNFLQPRRYLIVVDDVWSTNLWQDISIALPANMNGSRILLTTRKDDIASFEFGVVKHIFPLKHLPFEESMTLFFKKSFVGKGGQCPPYLEPSARKLVAKCQGLPLAIVALGGLMASKSSIAEWNGVYDNLNQELSENDTYFERLKGLLQVERRNESGRPRALKMHDILREFAVSISKSIKFVAKSDGKEEVEDDGIRRWSIEAKENEIKAASKTALYRVRSLFVFAVEETSKSSFNRLPSGFKLMRVLDLEDIPIEELPDELMNLFNLRYLNLKGTQVKKLPKSIGKLYNLQSLLMKRTQIKELPAGIVKLKNLRFLIAFGCNVNPMAFDCKFGPVVPSNICLLSNLHVLSFVDARGDFIKQLSKMVQLRRLGVTNVKEADEKYLCSAIAKMTHLQSLRVKSCNGDEQVKMDALESAPPDLRKLALVGKLEKVPHWFNSLDSLTGLKLHWSRLRDDFLPHIQALPNLVRLGLLNAYEGERLDFLEGFQKLKVLSIMRCPRLKEILINRGVMPGVQELFIVKCQELTTLPDDWESLPDLNEFFFV</sequence>
<dbReference type="PANTHER" id="PTHR36766">
    <property type="entry name" value="PLANT BROAD-SPECTRUM MILDEW RESISTANCE PROTEIN RPW8"/>
    <property type="match status" value="1"/>
</dbReference>
<keyword evidence="4" id="KW-0067">ATP-binding</keyword>
<dbReference type="AlphaFoldDB" id="A0A6A2Z732"/>
<dbReference type="GO" id="GO:0006952">
    <property type="term" value="P:defense response"/>
    <property type="evidence" value="ECO:0007669"/>
    <property type="project" value="UniProtKB-KW"/>
</dbReference>
<dbReference type="InterPro" id="IPR027417">
    <property type="entry name" value="P-loop_NTPase"/>
</dbReference>
<dbReference type="InterPro" id="IPR042197">
    <property type="entry name" value="Apaf_helical"/>
</dbReference>
<evidence type="ECO:0000259" key="6">
    <source>
        <dbReference type="Pfam" id="PF18052"/>
    </source>
</evidence>
<evidence type="ECO:0008006" key="10">
    <source>
        <dbReference type="Google" id="ProtNLM"/>
    </source>
</evidence>
<feature type="domain" description="Disease resistance N-terminal" evidence="6">
    <location>
        <begin position="9"/>
        <end position="96"/>
    </location>
</feature>
<comment type="caution">
    <text evidence="8">The sequence shown here is derived from an EMBL/GenBank/DDBJ whole genome shotgun (WGS) entry which is preliminary data.</text>
</comment>
<dbReference type="Pfam" id="PF23598">
    <property type="entry name" value="LRR_14"/>
    <property type="match status" value="1"/>
</dbReference>
<dbReference type="InterPro" id="IPR038005">
    <property type="entry name" value="RX-like_CC"/>
</dbReference>
<evidence type="ECO:0000313" key="9">
    <source>
        <dbReference type="Proteomes" id="UP000436088"/>
    </source>
</evidence>
<evidence type="ECO:0000259" key="7">
    <source>
        <dbReference type="Pfam" id="PF23598"/>
    </source>
</evidence>
<evidence type="ECO:0000256" key="1">
    <source>
        <dbReference type="ARBA" id="ARBA00022737"/>
    </source>
</evidence>
<dbReference type="Gene3D" id="1.20.5.4130">
    <property type="match status" value="1"/>
</dbReference>
<evidence type="ECO:0000313" key="8">
    <source>
        <dbReference type="EMBL" id="KAE8687383.1"/>
    </source>
</evidence>
<evidence type="ECO:0000256" key="4">
    <source>
        <dbReference type="ARBA" id="ARBA00022840"/>
    </source>
</evidence>
<dbReference type="Gene3D" id="3.80.10.10">
    <property type="entry name" value="Ribonuclease Inhibitor"/>
    <property type="match status" value="1"/>
</dbReference>
<dbReference type="Gene3D" id="1.10.8.430">
    <property type="entry name" value="Helical domain of apoptotic protease-activating factors"/>
    <property type="match status" value="1"/>
</dbReference>
<dbReference type="GO" id="GO:0051707">
    <property type="term" value="P:response to other organism"/>
    <property type="evidence" value="ECO:0007669"/>
    <property type="project" value="UniProtKB-ARBA"/>
</dbReference>
<protein>
    <recommendedName>
        <fullName evidence="10">Disease resistance protein RPM1-like</fullName>
    </recommendedName>
</protein>
<dbReference type="EMBL" id="VEPZ02001205">
    <property type="protein sequence ID" value="KAE8687383.1"/>
    <property type="molecule type" value="Genomic_DNA"/>
</dbReference>
<dbReference type="InterPro" id="IPR032675">
    <property type="entry name" value="LRR_dom_sf"/>
</dbReference>
<feature type="domain" description="Disease resistance R13L4/SHOC-2-like LRR" evidence="7">
    <location>
        <begin position="498"/>
        <end position="805"/>
    </location>
</feature>
<dbReference type="GO" id="GO:0043531">
    <property type="term" value="F:ADP binding"/>
    <property type="evidence" value="ECO:0007669"/>
    <property type="project" value="InterPro"/>
</dbReference>
<dbReference type="SUPFAM" id="SSF52058">
    <property type="entry name" value="L domain-like"/>
    <property type="match status" value="1"/>
</dbReference>
<keyword evidence="3" id="KW-0611">Plant defense</keyword>
<reference evidence="8" key="1">
    <citation type="submission" date="2019-09" db="EMBL/GenBank/DDBJ databases">
        <title>Draft genome information of white flower Hibiscus syriacus.</title>
        <authorList>
            <person name="Kim Y.-M."/>
        </authorList>
    </citation>
    <scope>NUCLEOTIDE SEQUENCE [LARGE SCALE GENOMIC DNA]</scope>
    <source>
        <strain evidence="8">YM2019G1</strain>
    </source>
</reference>
<dbReference type="CDD" id="cd14798">
    <property type="entry name" value="RX-CC_like"/>
    <property type="match status" value="1"/>
</dbReference>
<dbReference type="PRINTS" id="PR00364">
    <property type="entry name" value="DISEASERSIST"/>
</dbReference>
<proteinExistence type="predicted"/>
<keyword evidence="2" id="KW-0547">Nucleotide-binding</keyword>
<dbReference type="InterPro" id="IPR002182">
    <property type="entry name" value="NB-ARC"/>
</dbReference>
<dbReference type="Proteomes" id="UP000436088">
    <property type="component" value="Unassembled WGS sequence"/>
</dbReference>
<keyword evidence="1" id="KW-0677">Repeat</keyword>
<name>A0A6A2Z732_HIBSY</name>
<dbReference type="GO" id="GO:0005524">
    <property type="term" value="F:ATP binding"/>
    <property type="evidence" value="ECO:0007669"/>
    <property type="project" value="UniProtKB-KW"/>
</dbReference>
<keyword evidence="9" id="KW-1185">Reference proteome</keyword>
<gene>
    <name evidence="8" type="ORF">F3Y22_tig00111022pilonHSYRG00643</name>
</gene>
<evidence type="ECO:0000256" key="2">
    <source>
        <dbReference type="ARBA" id="ARBA00022741"/>
    </source>
</evidence>
<evidence type="ECO:0000259" key="5">
    <source>
        <dbReference type="Pfam" id="PF00931"/>
    </source>
</evidence>
<evidence type="ECO:0000256" key="3">
    <source>
        <dbReference type="ARBA" id="ARBA00022821"/>
    </source>
</evidence>
<dbReference type="Gene3D" id="3.40.50.300">
    <property type="entry name" value="P-loop containing nucleotide triphosphate hydrolases"/>
    <property type="match status" value="1"/>
</dbReference>
<dbReference type="PANTHER" id="PTHR36766:SF70">
    <property type="entry name" value="DISEASE RESISTANCE PROTEIN RGA4"/>
    <property type="match status" value="1"/>
</dbReference>
<dbReference type="InterPro" id="IPR055414">
    <property type="entry name" value="LRR_R13L4/SHOC2-like"/>
</dbReference>
<accession>A0A6A2Z732</accession>
<dbReference type="FunFam" id="3.40.50.300:FF:001091">
    <property type="entry name" value="Probable disease resistance protein At1g61300"/>
    <property type="match status" value="1"/>
</dbReference>
<feature type="domain" description="NB-ARC" evidence="5">
    <location>
        <begin position="182"/>
        <end position="357"/>
    </location>
</feature>
<organism evidence="8 9">
    <name type="scientific">Hibiscus syriacus</name>
    <name type="common">Rose of Sharon</name>
    <dbReference type="NCBI Taxonomy" id="106335"/>
    <lineage>
        <taxon>Eukaryota</taxon>
        <taxon>Viridiplantae</taxon>
        <taxon>Streptophyta</taxon>
        <taxon>Embryophyta</taxon>
        <taxon>Tracheophyta</taxon>
        <taxon>Spermatophyta</taxon>
        <taxon>Magnoliopsida</taxon>
        <taxon>eudicotyledons</taxon>
        <taxon>Gunneridae</taxon>
        <taxon>Pentapetalae</taxon>
        <taxon>rosids</taxon>
        <taxon>malvids</taxon>
        <taxon>Malvales</taxon>
        <taxon>Malvaceae</taxon>
        <taxon>Malvoideae</taxon>
        <taxon>Hibiscus</taxon>
    </lineage>
</organism>